<accession>A0A7Z8KM89</accession>
<name>A0A7Z8KM89_9EURY</name>
<keyword evidence="3" id="KW-1185">Reference proteome</keyword>
<dbReference type="SUPFAM" id="SSF46785">
    <property type="entry name" value="Winged helix' DNA-binding domain"/>
    <property type="match status" value="1"/>
</dbReference>
<dbReference type="AlphaFoldDB" id="A0A7Z8KM89"/>
<dbReference type="InterPro" id="IPR036390">
    <property type="entry name" value="WH_DNA-bd_sf"/>
</dbReference>
<dbReference type="InterPro" id="IPR001845">
    <property type="entry name" value="HTH_ArsR_DNA-bd_dom"/>
</dbReference>
<evidence type="ECO:0000259" key="1">
    <source>
        <dbReference type="PROSITE" id="PS50987"/>
    </source>
</evidence>
<reference evidence="2 3" key="1">
    <citation type="submission" date="2019-06" db="EMBL/GenBank/DDBJ databases">
        <title>Draft genome sequence of Methanolobus vulcani B1d.</title>
        <authorList>
            <person name="Creighbaum A.J."/>
            <person name="Ticak T."/>
            <person name="Hariraju D."/>
            <person name="Arivett B.A."/>
            <person name="Ferguson D.J.Jr."/>
        </authorList>
    </citation>
    <scope>NUCLEOTIDE SEQUENCE [LARGE SCALE GENOMIC DNA]</scope>
    <source>
        <strain evidence="2 3">B1d</strain>
    </source>
</reference>
<comment type="caution">
    <text evidence="2">The sequence shown here is derived from an EMBL/GenBank/DDBJ whole genome shotgun (WGS) entry which is preliminary data.</text>
</comment>
<organism evidence="2 3">
    <name type="scientific">Methanolobus vulcani</name>
    <dbReference type="NCBI Taxonomy" id="38026"/>
    <lineage>
        <taxon>Archaea</taxon>
        <taxon>Methanobacteriati</taxon>
        <taxon>Methanobacteriota</taxon>
        <taxon>Stenosarchaea group</taxon>
        <taxon>Methanomicrobia</taxon>
        <taxon>Methanosarcinales</taxon>
        <taxon>Methanosarcinaceae</taxon>
        <taxon>Methanolobus</taxon>
    </lineage>
</organism>
<dbReference type="PROSITE" id="PS50987">
    <property type="entry name" value="HTH_ARSR_2"/>
    <property type="match status" value="1"/>
</dbReference>
<gene>
    <name evidence="2" type="ORF">FKV42_10860</name>
</gene>
<dbReference type="Pfam" id="PF01022">
    <property type="entry name" value="HTH_5"/>
    <property type="match status" value="1"/>
</dbReference>
<feature type="domain" description="HTH arsR-type" evidence="1">
    <location>
        <begin position="1"/>
        <end position="88"/>
    </location>
</feature>
<protein>
    <submittedName>
        <fullName evidence="2">Winged helix-turn-helix transcriptional regulator</fullName>
    </submittedName>
</protein>
<dbReference type="RefSeq" id="WP_154810280.1">
    <property type="nucleotide sequence ID" value="NZ_VIAQ01000017.1"/>
</dbReference>
<dbReference type="InterPro" id="IPR036388">
    <property type="entry name" value="WH-like_DNA-bd_sf"/>
</dbReference>
<dbReference type="Gene3D" id="1.10.10.10">
    <property type="entry name" value="Winged helix-like DNA-binding domain superfamily/Winged helix DNA-binding domain"/>
    <property type="match status" value="1"/>
</dbReference>
<dbReference type="SMART" id="SM00418">
    <property type="entry name" value="HTH_ARSR"/>
    <property type="match status" value="1"/>
</dbReference>
<proteinExistence type="predicted"/>
<dbReference type="CDD" id="cd00090">
    <property type="entry name" value="HTH_ARSR"/>
    <property type="match status" value="1"/>
</dbReference>
<dbReference type="Proteomes" id="UP000319335">
    <property type="component" value="Unassembled WGS sequence"/>
</dbReference>
<sequence>MVTRDLNKINNEVRLKILEVLSTKDMHLAEISKELNISNACVSKNVRILEDANLVKRTVFGRSHIISLTNKTDKDINAEKELTDLELYIIEGRFIS</sequence>
<dbReference type="OrthoDB" id="125620at2157"/>
<dbReference type="InterPro" id="IPR011991">
    <property type="entry name" value="ArsR-like_HTH"/>
</dbReference>
<dbReference type="GO" id="GO:0003700">
    <property type="term" value="F:DNA-binding transcription factor activity"/>
    <property type="evidence" value="ECO:0007669"/>
    <property type="project" value="InterPro"/>
</dbReference>
<evidence type="ECO:0000313" key="3">
    <source>
        <dbReference type="Proteomes" id="UP000319335"/>
    </source>
</evidence>
<dbReference type="EMBL" id="VIAQ01000017">
    <property type="protein sequence ID" value="TQD24425.1"/>
    <property type="molecule type" value="Genomic_DNA"/>
</dbReference>
<evidence type="ECO:0000313" key="2">
    <source>
        <dbReference type="EMBL" id="TQD24425.1"/>
    </source>
</evidence>